<name>A0A9W7AU58_9STRA</name>
<dbReference type="Proteomes" id="UP001165122">
    <property type="component" value="Unassembled WGS sequence"/>
</dbReference>
<evidence type="ECO:0000313" key="1">
    <source>
        <dbReference type="EMBL" id="GMH76666.1"/>
    </source>
</evidence>
<organism evidence="1 2">
    <name type="scientific">Triparma laevis f. longispina</name>
    <dbReference type="NCBI Taxonomy" id="1714387"/>
    <lineage>
        <taxon>Eukaryota</taxon>
        <taxon>Sar</taxon>
        <taxon>Stramenopiles</taxon>
        <taxon>Ochrophyta</taxon>
        <taxon>Bolidophyceae</taxon>
        <taxon>Parmales</taxon>
        <taxon>Triparmaceae</taxon>
        <taxon>Triparma</taxon>
    </lineage>
</organism>
<gene>
    <name evidence="1" type="ORF">TrLO_g9462</name>
</gene>
<dbReference type="OrthoDB" id="433738at2759"/>
<protein>
    <submittedName>
        <fullName evidence="1">Uncharacterized protein</fullName>
    </submittedName>
</protein>
<keyword evidence="2" id="KW-1185">Reference proteome</keyword>
<accession>A0A9W7AU58</accession>
<evidence type="ECO:0000313" key="2">
    <source>
        <dbReference type="Proteomes" id="UP001165122"/>
    </source>
</evidence>
<comment type="caution">
    <text evidence="1">The sequence shown here is derived from an EMBL/GenBank/DDBJ whole genome shotgun (WGS) entry which is preliminary data.</text>
</comment>
<dbReference type="AlphaFoldDB" id="A0A9W7AU58"/>
<sequence length="122" mass="12943">MSHSLSTVSASRTTNYPGNCVTIPFGKGVIIEERATDVVVQLHEETWVLAYGQKPTLYLDPAIVAKDGGGGSLGPTEGYEDALFSQAALEARTSRKTVPARTKENAMIERGVIGAEGVCSIM</sequence>
<reference evidence="2" key="1">
    <citation type="journal article" date="2023" name="Commun. Biol.">
        <title>Genome analysis of Parmales, the sister group of diatoms, reveals the evolutionary specialization of diatoms from phago-mixotrophs to photoautotrophs.</title>
        <authorList>
            <person name="Ban H."/>
            <person name="Sato S."/>
            <person name="Yoshikawa S."/>
            <person name="Yamada K."/>
            <person name="Nakamura Y."/>
            <person name="Ichinomiya M."/>
            <person name="Sato N."/>
            <person name="Blanc-Mathieu R."/>
            <person name="Endo H."/>
            <person name="Kuwata A."/>
            <person name="Ogata H."/>
        </authorList>
    </citation>
    <scope>NUCLEOTIDE SEQUENCE [LARGE SCALE GENOMIC DNA]</scope>
    <source>
        <strain evidence="2">NIES 3700</strain>
    </source>
</reference>
<dbReference type="EMBL" id="BRXW01000773">
    <property type="protein sequence ID" value="GMH76666.1"/>
    <property type="molecule type" value="Genomic_DNA"/>
</dbReference>
<proteinExistence type="predicted"/>